<comment type="caution">
    <text evidence="2">The sequence shown here is derived from an EMBL/GenBank/DDBJ whole genome shotgun (WGS) entry which is preliminary data.</text>
</comment>
<organism evidence="2 3">
    <name type="scientific">Collybia nuda</name>
    <dbReference type="NCBI Taxonomy" id="64659"/>
    <lineage>
        <taxon>Eukaryota</taxon>
        <taxon>Fungi</taxon>
        <taxon>Dikarya</taxon>
        <taxon>Basidiomycota</taxon>
        <taxon>Agaricomycotina</taxon>
        <taxon>Agaricomycetes</taxon>
        <taxon>Agaricomycetidae</taxon>
        <taxon>Agaricales</taxon>
        <taxon>Tricholomatineae</taxon>
        <taxon>Clitocybaceae</taxon>
        <taxon>Collybia</taxon>
    </lineage>
</organism>
<dbReference type="EMBL" id="MU150230">
    <property type="protein sequence ID" value="KAF9469131.1"/>
    <property type="molecule type" value="Genomic_DNA"/>
</dbReference>
<dbReference type="AlphaFoldDB" id="A0A9P6CJS6"/>
<feature type="region of interest" description="Disordered" evidence="1">
    <location>
        <begin position="272"/>
        <end position="293"/>
    </location>
</feature>
<keyword evidence="3" id="KW-1185">Reference proteome</keyword>
<accession>A0A9P6CJS6</accession>
<evidence type="ECO:0000313" key="3">
    <source>
        <dbReference type="Proteomes" id="UP000807353"/>
    </source>
</evidence>
<proteinExistence type="predicted"/>
<evidence type="ECO:0000313" key="2">
    <source>
        <dbReference type="EMBL" id="KAF9469131.1"/>
    </source>
</evidence>
<reference evidence="2" key="1">
    <citation type="submission" date="2020-11" db="EMBL/GenBank/DDBJ databases">
        <authorList>
            <consortium name="DOE Joint Genome Institute"/>
            <person name="Ahrendt S."/>
            <person name="Riley R."/>
            <person name="Andreopoulos W."/>
            <person name="Labutti K."/>
            <person name="Pangilinan J."/>
            <person name="Ruiz-Duenas F.J."/>
            <person name="Barrasa J.M."/>
            <person name="Sanchez-Garcia M."/>
            <person name="Camarero S."/>
            <person name="Miyauchi S."/>
            <person name="Serrano A."/>
            <person name="Linde D."/>
            <person name="Babiker R."/>
            <person name="Drula E."/>
            <person name="Ayuso-Fernandez I."/>
            <person name="Pacheco R."/>
            <person name="Padilla G."/>
            <person name="Ferreira P."/>
            <person name="Barriuso J."/>
            <person name="Kellner H."/>
            <person name="Castanera R."/>
            <person name="Alfaro M."/>
            <person name="Ramirez L."/>
            <person name="Pisabarro A.G."/>
            <person name="Kuo A."/>
            <person name="Tritt A."/>
            <person name="Lipzen A."/>
            <person name="He G."/>
            <person name="Yan M."/>
            <person name="Ng V."/>
            <person name="Cullen D."/>
            <person name="Martin F."/>
            <person name="Rosso M.-N."/>
            <person name="Henrissat B."/>
            <person name="Hibbett D."/>
            <person name="Martinez A.T."/>
            <person name="Grigoriev I.V."/>
        </authorList>
    </citation>
    <scope>NUCLEOTIDE SEQUENCE</scope>
    <source>
        <strain evidence="2">CBS 247.69</strain>
    </source>
</reference>
<name>A0A9P6CJS6_9AGAR</name>
<gene>
    <name evidence="2" type="ORF">BDZ94DRAFT_358113</name>
</gene>
<dbReference type="Proteomes" id="UP000807353">
    <property type="component" value="Unassembled WGS sequence"/>
</dbReference>
<evidence type="ECO:0000256" key="1">
    <source>
        <dbReference type="SAM" id="MobiDB-lite"/>
    </source>
</evidence>
<sequence length="293" mass="32612">MEQVFGIQELLNEIMGYIHADPHVLKSTSLINKRFYTYSVVHTFHSITLRLGRGISQSDVPRSGTMQSFYHLLQRSPHIGGLVQDLRIVGRLHDVPGAAEEPSDAHMSEVLDAFTSISSIELQHLGLLPSLSLRRYGTWEVLPPPLRDFMSTLFESANLGAVCFANLRNVPVQLLRLSPNIKTARMVWAVPVDQTFINDHDATTSTALTAHPQLDSFSYISRSLTSPPIAQLLEPSSPLDLANLKTFNAFVGINNTVQQRALWDFLHPVGPQIEHPGPRAREGEESNTTEIHP</sequence>
<dbReference type="OrthoDB" id="2788229at2759"/>
<protein>
    <submittedName>
        <fullName evidence="2">Uncharacterized protein</fullName>
    </submittedName>
</protein>